<protein>
    <recommendedName>
        <fullName evidence="4">DUF4050 domain-containing protein</fullName>
    </recommendedName>
</protein>
<feature type="compositionally biased region" description="Polar residues" evidence="1">
    <location>
        <begin position="161"/>
        <end position="175"/>
    </location>
</feature>
<accession>A0A550CTI5</accession>
<reference evidence="2 3" key="1">
    <citation type="journal article" date="2019" name="New Phytol.">
        <title>Comparative genomics reveals unique wood-decay strategies and fruiting body development in the Schizophyllaceae.</title>
        <authorList>
            <person name="Almasi E."/>
            <person name="Sahu N."/>
            <person name="Krizsan K."/>
            <person name="Balint B."/>
            <person name="Kovacs G.M."/>
            <person name="Kiss B."/>
            <person name="Cseklye J."/>
            <person name="Drula E."/>
            <person name="Henrissat B."/>
            <person name="Nagy I."/>
            <person name="Chovatia M."/>
            <person name="Adam C."/>
            <person name="LaButti K."/>
            <person name="Lipzen A."/>
            <person name="Riley R."/>
            <person name="Grigoriev I.V."/>
            <person name="Nagy L.G."/>
        </authorList>
    </citation>
    <scope>NUCLEOTIDE SEQUENCE [LARGE SCALE GENOMIC DNA]</scope>
    <source>
        <strain evidence="2 3">NL-1724</strain>
    </source>
</reference>
<evidence type="ECO:0000256" key="1">
    <source>
        <dbReference type="SAM" id="MobiDB-lite"/>
    </source>
</evidence>
<dbReference type="OrthoDB" id="3366194at2759"/>
<dbReference type="EMBL" id="VDMD01000002">
    <property type="protein sequence ID" value="TRM68098.1"/>
    <property type="molecule type" value="Genomic_DNA"/>
</dbReference>
<feature type="region of interest" description="Disordered" evidence="1">
    <location>
        <begin position="63"/>
        <end position="85"/>
    </location>
</feature>
<comment type="caution">
    <text evidence="2">The sequence shown here is derived from an EMBL/GenBank/DDBJ whole genome shotgun (WGS) entry which is preliminary data.</text>
</comment>
<organism evidence="2 3">
    <name type="scientific">Schizophyllum amplum</name>
    <dbReference type="NCBI Taxonomy" id="97359"/>
    <lineage>
        <taxon>Eukaryota</taxon>
        <taxon>Fungi</taxon>
        <taxon>Dikarya</taxon>
        <taxon>Basidiomycota</taxon>
        <taxon>Agaricomycotina</taxon>
        <taxon>Agaricomycetes</taxon>
        <taxon>Agaricomycetidae</taxon>
        <taxon>Agaricales</taxon>
        <taxon>Schizophyllaceae</taxon>
        <taxon>Schizophyllum</taxon>
    </lineage>
</organism>
<name>A0A550CTI5_9AGAR</name>
<gene>
    <name evidence="2" type="ORF">BD626DRAFT_480788</name>
</gene>
<sequence length="188" mass="20763">MANESWQAQLNAAYASSPAAGSPPHVPAVTADTFEEVLRRTPMPPPGPEYYAARRALWNSDWKASESREPRTLPAATNARRRLEEQTASPDVIYNDQVWATNLQKIWKSLGSGDRFKYPMPLRVVVRIAQASWLRDNIWPPGMVVVSSSDEEAGAPTFTFAETSTEHPSGSTTAVVESEEVKDESMIS</sequence>
<dbReference type="Proteomes" id="UP000320762">
    <property type="component" value="Unassembled WGS sequence"/>
</dbReference>
<dbReference type="AlphaFoldDB" id="A0A550CTI5"/>
<feature type="region of interest" description="Disordered" evidence="1">
    <location>
        <begin position="1"/>
        <end position="28"/>
    </location>
</feature>
<feature type="compositionally biased region" description="Low complexity" evidence="1">
    <location>
        <begin position="12"/>
        <end position="23"/>
    </location>
</feature>
<feature type="region of interest" description="Disordered" evidence="1">
    <location>
        <begin position="161"/>
        <end position="188"/>
    </location>
</feature>
<keyword evidence="3" id="KW-1185">Reference proteome</keyword>
<feature type="compositionally biased region" description="Polar residues" evidence="1">
    <location>
        <begin position="1"/>
        <end position="10"/>
    </location>
</feature>
<evidence type="ECO:0000313" key="3">
    <source>
        <dbReference type="Proteomes" id="UP000320762"/>
    </source>
</evidence>
<proteinExistence type="predicted"/>
<evidence type="ECO:0008006" key="4">
    <source>
        <dbReference type="Google" id="ProtNLM"/>
    </source>
</evidence>
<evidence type="ECO:0000313" key="2">
    <source>
        <dbReference type="EMBL" id="TRM68098.1"/>
    </source>
</evidence>